<evidence type="ECO:0000313" key="2">
    <source>
        <dbReference type="Proteomes" id="UP000192468"/>
    </source>
</evidence>
<dbReference type="STRING" id="1121291.SAMN02745134_00271"/>
<dbReference type="EMBL" id="FWXH01000002">
    <property type="protein sequence ID" value="SMC17262.1"/>
    <property type="molecule type" value="Genomic_DNA"/>
</dbReference>
<name>A0A1W1WZV5_9CLOT</name>
<sequence length="41" mass="5047">MIRKDIYEIYKNCLKQQIIYFINIYGDFKGLNGHKIADFYR</sequence>
<proteinExistence type="predicted"/>
<protein>
    <submittedName>
        <fullName evidence="1">Uncharacterized protein</fullName>
    </submittedName>
</protein>
<keyword evidence="2" id="KW-1185">Reference proteome</keyword>
<gene>
    <name evidence="1" type="ORF">SAMN02745134_00271</name>
</gene>
<reference evidence="1 2" key="1">
    <citation type="submission" date="2017-04" db="EMBL/GenBank/DDBJ databases">
        <authorList>
            <person name="Afonso C.L."/>
            <person name="Miller P.J."/>
            <person name="Scott M.A."/>
            <person name="Spackman E."/>
            <person name="Goraichik I."/>
            <person name="Dimitrov K.M."/>
            <person name="Suarez D.L."/>
            <person name="Swayne D.E."/>
        </authorList>
    </citation>
    <scope>NUCLEOTIDE SEQUENCE [LARGE SCALE GENOMIC DNA]</scope>
    <source>
        <strain evidence="1 2">DSM 12555</strain>
    </source>
</reference>
<accession>A0A1W1WZV5</accession>
<dbReference type="Proteomes" id="UP000192468">
    <property type="component" value="Unassembled WGS sequence"/>
</dbReference>
<evidence type="ECO:0000313" key="1">
    <source>
        <dbReference type="EMBL" id="SMC17262.1"/>
    </source>
</evidence>
<dbReference type="AlphaFoldDB" id="A0A1W1WZV5"/>
<organism evidence="1 2">
    <name type="scientific">Clostridium acidisoli DSM 12555</name>
    <dbReference type="NCBI Taxonomy" id="1121291"/>
    <lineage>
        <taxon>Bacteria</taxon>
        <taxon>Bacillati</taxon>
        <taxon>Bacillota</taxon>
        <taxon>Clostridia</taxon>
        <taxon>Eubacteriales</taxon>
        <taxon>Clostridiaceae</taxon>
        <taxon>Clostridium</taxon>
    </lineage>
</organism>